<protein>
    <submittedName>
        <fullName evidence="2">Uncharacterized protein</fullName>
    </submittedName>
</protein>
<sequence>MNAIDLRGCESCADVVQQYPLFAGVVSVVIGGGTYAGLSAVMYGRINPVEVGLFAVIFSVCYVGVRYGLST</sequence>
<evidence type="ECO:0000313" key="2">
    <source>
        <dbReference type="EMBL" id="SDJ72156.1"/>
    </source>
</evidence>
<keyword evidence="1" id="KW-0812">Transmembrane</keyword>
<dbReference type="Proteomes" id="UP000198856">
    <property type="component" value="Unassembled WGS sequence"/>
</dbReference>
<accession>A0A1G8W240</accession>
<feature type="transmembrane region" description="Helical" evidence="1">
    <location>
        <begin position="51"/>
        <end position="69"/>
    </location>
</feature>
<evidence type="ECO:0000313" key="3">
    <source>
        <dbReference type="Proteomes" id="UP000198856"/>
    </source>
</evidence>
<dbReference type="RefSeq" id="WP_092702232.1">
    <property type="nucleotide sequence ID" value="NZ_FNFC01000008.1"/>
</dbReference>
<keyword evidence="1" id="KW-0472">Membrane</keyword>
<organism evidence="2 3">
    <name type="scientific">Halovenus aranensis</name>
    <dbReference type="NCBI Taxonomy" id="890420"/>
    <lineage>
        <taxon>Archaea</taxon>
        <taxon>Methanobacteriati</taxon>
        <taxon>Methanobacteriota</taxon>
        <taxon>Stenosarchaea group</taxon>
        <taxon>Halobacteria</taxon>
        <taxon>Halobacteriales</taxon>
        <taxon>Haloarculaceae</taxon>
        <taxon>Halovenus</taxon>
    </lineage>
</organism>
<evidence type="ECO:0000256" key="1">
    <source>
        <dbReference type="SAM" id="Phobius"/>
    </source>
</evidence>
<dbReference type="EMBL" id="FNFC01000008">
    <property type="protein sequence ID" value="SDJ72156.1"/>
    <property type="molecule type" value="Genomic_DNA"/>
</dbReference>
<feature type="transmembrane region" description="Helical" evidence="1">
    <location>
        <begin position="21"/>
        <end position="44"/>
    </location>
</feature>
<dbReference type="AlphaFoldDB" id="A0A1G8W240"/>
<keyword evidence="1" id="KW-1133">Transmembrane helix</keyword>
<proteinExistence type="predicted"/>
<dbReference type="STRING" id="890420.SAMN05216226_10822"/>
<keyword evidence="3" id="KW-1185">Reference proteome</keyword>
<gene>
    <name evidence="2" type="ORF">SAMN05216226_10822</name>
</gene>
<reference evidence="2 3" key="1">
    <citation type="submission" date="2016-10" db="EMBL/GenBank/DDBJ databases">
        <authorList>
            <person name="de Groot N.N."/>
        </authorList>
    </citation>
    <scope>NUCLEOTIDE SEQUENCE [LARGE SCALE GENOMIC DNA]</scope>
    <source>
        <strain evidence="2 3">IBRC-M10015</strain>
    </source>
</reference>
<name>A0A1G8W240_9EURY</name>